<evidence type="ECO:0000313" key="2">
    <source>
        <dbReference type="Proteomes" id="UP001642484"/>
    </source>
</evidence>
<comment type="caution">
    <text evidence="1">The sequence shown here is derived from an EMBL/GenBank/DDBJ whole genome shotgun (WGS) entry which is preliminary data.</text>
</comment>
<gene>
    <name evidence="1" type="ORF">CCMP2556_LOCUS10907</name>
</gene>
<organism evidence="1 2">
    <name type="scientific">Durusdinium trenchii</name>
    <dbReference type="NCBI Taxonomy" id="1381693"/>
    <lineage>
        <taxon>Eukaryota</taxon>
        <taxon>Sar</taxon>
        <taxon>Alveolata</taxon>
        <taxon>Dinophyceae</taxon>
        <taxon>Suessiales</taxon>
        <taxon>Symbiodiniaceae</taxon>
        <taxon>Durusdinium</taxon>
    </lineage>
</organism>
<protein>
    <submittedName>
        <fullName evidence="1">Uncharacterized protein</fullName>
    </submittedName>
</protein>
<evidence type="ECO:0000313" key="1">
    <source>
        <dbReference type="EMBL" id="CAK9012577.1"/>
    </source>
</evidence>
<proteinExistence type="predicted"/>
<name>A0ABP0JEE0_9DINO</name>
<dbReference type="EMBL" id="CAXAMN010005125">
    <property type="protein sequence ID" value="CAK9012577.1"/>
    <property type="molecule type" value="Genomic_DNA"/>
</dbReference>
<keyword evidence="2" id="KW-1185">Reference proteome</keyword>
<sequence length="144" mass="16095">MMAGTGLLASKLGSLTPSCKLEEQFDLDEPLPDFPECKAPLLSCESNRDGGDDGETYIGMVLTDYAQPDLKSPRPSYLCWQMPEDMSSGIPVAPNRLLHEAKKHKFNEFVKAICAKPRKFQKDVEQYRKVMYVQEGPGRQISAP</sequence>
<dbReference type="Proteomes" id="UP001642484">
    <property type="component" value="Unassembled WGS sequence"/>
</dbReference>
<reference evidence="1 2" key="1">
    <citation type="submission" date="2024-02" db="EMBL/GenBank/DDBJ databases">
        <authorList>
            <person name="Chen Y."/>
            <person name="Shah S."/>
            <person name="Dougan E. K."/>
            <person name="Thang M."/>
            <person name="Chan C."/>
        </authorList>
    </citation>
    <scope>NUCLEOTIDE SEQUENCE [LARGE SCALE GENOMIC DNA]</scope>
</reference>
<accession>A0ABP0JEE0</accession>